<dbReference type="GO" id="GO:0005634">
    <property type="term" value="C:nucleus"/>
    <property type="evidence" value="ECO:0007669"/>
    <property type="project" value="UniProtKB-SubCell"/>
</dbReference>
<feature type="region of interest" description="Disordered" evidence="12">
    <location>
        <begin position="1035"/>
        <end position="1116"/>
    </location>
</feature>
<evidence type="ECO:0000256" key="1">
    <source>
        <dbReference type="ARBA" id="ARBA00004123"/>
    </source>
</evidence>
<evidence type="ECO:0000313" key="15">
    <source>
        <dbReference type="Proteomes" id="UP000472277"/>
    </source>
</evidence>
<feature type="compositionally biased region" description="Basic residues" evidence="12">
    <location>
        <begin position="770"/>
        <end position="784"/>
    </location>
</feature>
<feature type="domain" description="C2H2-type" evidence="13">
    <location>
        <begin position="868"/>
        <end position="895"/>
    </location>
</feature>
<dbReference type="PROSITE" id="PS00028">
    <property type="entry name" value="ZINC_FINGER_C2H2_1"/>
    <property type="match status" value="5"/>
</dbReference>
<feature type="compositionally biased region" description="Polar residues" evidence="12">
    <location>
        <begin position="837"/>
        <end position="847"/>
    </location>
</feature>
<feature type="domain" description="C2H2-type" evidence="13">
    <location>
        <begin position="896"/>
        <end position="923"/>
    </location>
</feature>
<dbReference type="Pfam" id="PF00096">
    <property type="entry name" value="zf-C2H2"/>
    <property type="match status" value="2"/>
</dbReference>
<feature type="domain" description="C2H2-type" evidence="13">
    <location>
        <begin position="246"/>
        <end position="273"/>
    </location>
</feature>
<evidence type="ECO:0000313" key="14">
    <source>
        <dbReference type="Ensembl" id="ENSSTUP00000000572.1"/>
    </source>
</evidence>
<dbReference type="FunFam" id="3.30.160.60:FF:001140">
    <property type="entry name" value="Zinc finger protein 219"/>
    <property type="match status" value="1"/>
</dbReference>
<evidence type="ECO:0000256" key="10">
    <source>
        <dbReference type="ARBA" id="ARBA00023242"/>
    </source>
</evidence>
<feature type="compositionally biased region" description="Polar residues" evidence="12">
    <location>
        <begin position="963"/>
        <end position="982"/>
    </location>
</feature>
<dbReference type="GeneTree" id="ENSGT00940000156397"/>
<feature type="compositionally biased region" description="Low complexity" evidence="12">
    <location>
        <begin position="13"/>
        <end position="23"/>
    </location>
</feature>
<dbReference type="GO" id="GO:0000981">
    <property type="term" value="F:DNA-binding transcription factor activity, RNA polymerase II-specific"/>
    <property type="evidence" value="ECO:0007669"/>
    <property type="project" value="TreeGrafter"/>
</dbReference>
<comment type="similarity">
    <text evidence="2">Belongs to the krueppel C2H2-type zinc-finger protein family.</text>
</comment>
<feature type="compositionally biased region" description="Polar residues" evidence="12">
    <location>
        <begin position="1231"/>
        <end position="1248"/>
    </location>
</feature>
<gene>
    <name evidence="14" type="primary">LOC115194536</name>
</gene>
<reference evidence="14" key="1">
    <citation type="submission" date="2025-08" db="UniProtKB">
        <authorList>
            <consortium name="Ensembl"/>
        </authorList>
    </citation>
    <scope>IDENTIFICATION</scope>
</reference>
<feature type="domain" description="C2H2-type" evidence="13">
    <location>
        <begin position="517"/>
        <end position="544"/>
    </location>
</feature>
<feature type="compositionally biased region" description="Pro residues" evidence="12">
    <location>
        <begin position="1168"/>
        <end position="1179"/>
    </location>
</feature>
<proteinExistence type="inferred from homology"/>
<dbReference type="InterPro" id="IPR036236">
    <property type="entry name" value="Znf_C2H2_sf"/>
</dbReference>
<dbReference type="OMA" id="SYRTTHA"/>
<evidence type="ECO:0000256" key="12">
    <source>
        <dbReference type="SAM" id="MobiDB-lite"/>
    </source>
</evidence>
<feature type="domain" description="C2H2-type" evidence="13">
    <location>
        <begin position="404"/>
        <end position="432"/>
    </location>
</feature>
<dbReference type="InterPro" id="IPR051967">
    <property type="entry name" value="Krueppel_C2H2-ZF"/>
</dbReference>
<feature type="compositionally biased region" description="Polar residues" evidence="12">
    <location>
        <begin position="817"/>
        <end position="828"/>
    </location>
</feature>
<keyword evidence="7" id="KW-0805">Transcription regulation</keyword>
<feature type="compositionally biased region" description="Polar residues" evidence="12">
    <location>
        <begin position="924"/>
        <end position="942"/>
    </location>
</feature>
<feature type="region of interest" description="Disordered" evidence="12">
    <location>
        <begin position="1"/>
        <end position="49"/>
    </location>
</feature>
<name>A0A673VWH8_SALTR</name>
<feature type="region of interest" description="Disordered" evidence="12">
    <location>
        <begin position="117"/>
        <end position="157"/>
    </location>
</feature>
<protein>
    <submittedName>
        <fullName evidence="14">Zinc finger protein 219</fullName>
    </submittedName>
</protein>
<dbReference type="Proteomes" id="UP000472277">
    <property type="component" value="Chromosome 5"/>
</dbReference>
<feature type="region of interest" description="Disordered" evidence="12">
    <location>
        <begin position="770"/>
        <end position="867"/>
    </location>
</feature>
<feature type="compositionally biased region" description="Acidic residues" evidence="12">
    <location>
        <begin position="1254"/>
        <end position="1272"/>
    </location>
</feature>
<evidence type="ECO:0000256" key="4">
    <source>
        <dbReference type="ARBA" id="ARBA00022737"/>
    </source>
</evidence>
<evidence type="ECO:0000256" key="6">
    <source>
        <dbReference type="ARBA" id="ARBA00022833"/>
    </source>
</evidence>
<feature type="compositionally biased region" description="Gly residues" evidence="12">
    <location>
        <begin position="795"/>
        <end position="807"/>
    </location>
</feature>
<feature type="region of interest" description="Disordered" evidence="12">
    <location>
        <begin position="914"/>
        <end position="1005"/>
    </location>
</feature>
<keyword evidence="8" id="KW-0238">DNA-binding</keyword>
<keyword evidence="6" id="KW-0862">Zinc</keyword>
<keyword evidence="15" id="KW-1185">Reference proteome</keyword>
<feature type="compositionally biased region" description="Basic and acidic residues" evidence="12">
    <location>
        <begin position="1300"/>
        <end position="1311"/>
    </location>
</feature>
<evidence type="ECO:0000256" key="11">
    <source>
        <dbReference type="PROSITE-ProRule" id="PRU00042"/>
    </source>
</evidence>
<dbReference type="Ensembl" id="ENSSTUT00000000623.1">
    <property type="protein sequence ID" value="ENSSTUP00000000572.1"/>
    <property type="gene ID" value="ENSSTUG00000000334.1"/>
</dbReference>
<accession>A0A673VWH8</accession>
<dbReference type="SUPFAM" id="SSF57667">
    <property type="entry name" value="beta-beta-alpha zinc fingers"/>
    <property type="match status" value="3"/>
</dbReference>
<sequence>MDSIYSLNDRVHSSCSDSSSVGSQKEGESPASGRGHTHRALKEAPSAKNLKHGISSHILLRMDSPPECVLALSYEPPQSPPTLPSLDHSPLASLHSCSQLSPLHSLLDLPVPLSPTALSHTPTSDTPDTTPYSPLSPFPLNHHNEEEEDEERLSVPLSPTPAIALFPGGLREVCSPSLESSPPATPTSSAPLSGFGALELALSSGQQGATCSDELDLQLFHKDGGSLSGSIPGMVGVSGGVAGLKFPCLVCGKKFRFQSILSLHARAHSLDRDRRTSALYRTGTASGSIIGTGSKPHLKTHQNHKDVGQNHYSQLQSPPLSGSLTQGLRGEDRDREALEEALQMDHQTLQQYLMDDSTQLTPLLTEEVPLSVSLTSPYSSCGLGGVGPTILDKATAVTAAAPAFRCHACKGKFRTASELSRHVRILHNPYKCTLCPFSASQEERLSAHLQDCHPSLSSLSLSPPVDLPTLPPYTPRHPPIVTTTTIIATPIPDAPLPTPTITPTTAPGPGASPLPAFCCETCGQRFTQSWFLKGHMRKHKDSLDHKCQVCGRGFKEPWFLKNHMKVHLNKLGLKAGLVGQVAPGAGAEQGGPKGSVTNQGLNALYSSLLLARGGGGGGGGGGRGGRGRGDRDGAGVSSKSAILGYLGLPSDGGASCMERLQAVAQVAEMGNGNGGGGRGGGGRETTDGGDQIAMWQFVARSLVAAQQAQQQQQHRAPSRSTVVGESEQVRAYLGGLDPREEPPSSGAPWECPDCGKLFRSLQQVVAHARVHVQRPQKSHGHPPRHAGGGEEDGGGSRGAEGRGGGRGSSTERRQESKLQSGSQHQHQQAVVGGFHSVMSQFQGENGLSGSSSGSSVSSRERVRGTGVKDCPYCSKAFRSSHHLKVHLRVHTGERPYKCPHCDYAGTQSGSLKYHLQRHHREQRNTMGASSSTASSPGLTTASLGRGGAPQGEGREGMTKQRRPQSLNHSSATRGPAETPSSRHNQHQPWILGLPEQRDREHAKAMAGLREADLESQYRYLSGVMGALYQGGMEGGWTGESPTSTPTPPKAPKVSRRKPLTTSRMVPANGRERKGGGSAPRGSQEGGLLSQPLDLSRRPSPGLGGLEEDGVPGGGGGAGDTLNQCLFCPFRTSSAELMAMHLQVNHTSKSRRKRRAPIPSALGDHRPQRPPQPRADPNPNPLALWRYLSEAEDRAPLEEWASSRMERERGMENGLTPEEGDLEGSYDHHHPQASNRASTTIRNTQSGLASSRKDEEEEEEEEGEEEEEEDLEGESSSPGDSPREHGMRMSLTMSPTLGSDRLTRGEEGVMGD</sequence>
<organism evidence="14 15">
    <name type="scientific">Salmo trutta</name>
    <name type="common">Brown trout</name>
    <dbReference type="NCBI Taxonomy" id="8032"/>
    <lineage>
        <taxon>Eukaryota</taxon>
        <taxon>Metazoa</taxon>
        <taxon>Chordata</taxon>
        <taxon>Craniata</taxon>
        <taxon>Vertebrata</taxon>
        <taxon>Euteleostomi</taxon>
        <taxon>Actinopterygii</taxon>
        <taxon>Neopterygii</taxon>
        <taxon>Teleostei</taxon>
        <taxon>Protacanthopterygii</taxon>
        <taxon>Salmoniformes</taxon>
        <taxon>Salmonidae</taxon>
        <taxon>Salmoninae</taxon>
        <taxon>Salmo</taxon>
    </lineage>
</organism>
<feature type="compositionally biased region" description="Low complexity" evidence="12">
    <location>
        <begin position="313"/>
        <end position="324"/>
    </location>
</feature>
<dbReference type="InParanoid" id="A0A673VWH8"/>
<dbReference type="FunCoup" id="A0A673VWH8">
    <property type="interactions" value="16"/>
</dbReference>
<evidence type="ECO:0000259" key="13">
    <source>
        <dbReference type="PROSITE" id="PS50157"/>
    </source>
</evidence>
<feature type="region of interest" description="Disordered" evidence="12">
    <location>
        <begin position="1197"/>
        <end position="1311"/>
    </location>
</feature>
<evidence type="ECO:0000256" key="8">
    <source>
        <dbReference type="ARBA" id="ARBA00023125"/>
    </source>
</evidence>
<dbReference type="GO" id="GO:0008270">
    <property type="term" value="F:zinc ion binding"/>
    <property type="evidence" value="ECO:0007669"/>
    <property type="project" value="UniProtKB-KW"/>
</dbReference>
<dbReference type="GO" id="GO:0000978">
    <property type="term" value="F:RNA polymerase II cis-regulatory region sequence-specific DNA binding"/>
    <property type="evidence" value="ECO:0007669"/>
    <property type="project" value="TreeGrafter"/>
</dbReference>
<feature type="domain" description="C2H2-type" evidence="13">
    <location>
        <begin position="545"/>
        <end position="572"/>
    </location>
</feature>
<dbReference type="PANTHER" id="PTHR45925:SF1">
    <property type="entry name" value="ZINC FINGER PROTEIN 219"/>
    <property type="match status" value="1"/>
</dbReference>
<evidence type="ECO:0000256" key="3">
    <source>
        <dbReference type="ARBA" id="ARBA00022723"/>
    </source>
</evidence>
<keyword evidence="5 11" id="KW-0863">Zinc-finger</keyword>
<dbReference type="Gene3D" id="3.30.160.60">
    <property type="entry name" value="Classic Zinc Finger"/>
    <property type="match status" value="4"/>
</dbReference>
<feature type="region of interest" description="Disordered" evidence="12">
    <location>
        <begin position="616"/>
        <end position="635"/>
    </location>
</feature>
<evidence type="ECO:0000256" key="5">
    <source>
        <dbReference type="ARBA" id="ARBA00022771"/>
    </source>
</evidence>
<evidence type="ECO:0000256" key="7">
    <source>
        <dbReference type="ARBA" id="ARBA00023015"/>
    </source>
</evidence>
<dbReference type="SMART" id="SM00355">
    <property type="entry name" value="ZnF_C2H2"/>
    <property type="match status" value="9"/>
</dbReference>
<keyword evidence="9" id="KW-0804">Transcription</keyword>
<feature type="compositionally biased region" description="Low complexity" evidence="12">
    <location>
        <begin position="848"/>
        <end position="857"/>
    </location>
</feature>
<feature type="compositionally biased region" description="Low complexity" evidence="12">
    <location>
        <begin position="118"/>
        <end position="135"/>
    </location>
</feature>
<reference evidence="14" key="2">
    <citation type="submission" date="2025-09" db="UniProtKB">
        <authorList>
            <consortium name="Ensembl"/>
        </authorList>
    </citation>
    <scope>IDENTIFICATION</scope>
</reference>
<keyword evidence="3" id="KW-0479">Metal-binding</keyword>
<feature type="region of interest" description="Disordered" evidence="12">
    <location>
        <begin position="1143"/>
        <end position="1181"/>
    </location>
</feature>
<keyword evidence="10" id="KW-0539">Nucleus</keyword>
<evidence type="ECO:0000256" key="2">
    <source>
        <dbReference type="ARBA" id="ARBA00006991"/>
    </source>
</evidence>
<dbReference type="InterPro" id="IPR013087">
    <property type="entry name" value="Znf_C2H2_type"/>
</dbReference>
<keyword evidence="4" id="KW-0677">Repeat</keyword>
<evidence type="ECO:0000256" key="9">
    <source>
        <dbReference type="ARBA" id="ARBA00023163"/>
    </source>
</evidence>
<feature type="region of interest" description="Disordered" evidence="12">
    <location>
        <begin position="309"/>
        <end position="332"/>
    </location>
</feature>
<feature type="domain" description="C2H2-type" evidence="13">
    <location>
        <begin position="749"/>
        <end position="776"/>
    </location>
</feature>
<dbReference type="PROSITE" id="PS50157">
    <property type="entry name" value="ZINC_FINGER_C2H2_2"/>
    <property type="match status" value="7"/>
</dbReference>
<comment type="subcellular location">
    <subcellularLocation>
        <location evidence="1">Nucleus</location>
    </subcellularLocation>
</comment>
<dbReference type="FunFam" id="3.30.160.60:FF:000075">
    <property type="entry name" value="Putative zinc finger protein 536"/>
    <property type="match status" value="1"/>
</dbReference>
<dbReference type="PANTHER" id="PTHR45925">
    <property type="entry name" value="ZINC FINGER PROTEIN"/>
    <property type="match status" value="1"/>
</dbReference>